<gene>
    <name evidence="5" type="ORF">PLXY2_LOCUS14220</name>
</gene>
<dbReference type="SUPFAM" id="SSF56219">
    <property type="entry name" value="DNase I-like"/>
    <property type="match status" value="1"/>
</dbReference>
<dbReference type="PANTHER" id="PTHR47027:SF20">
    <property type="entry name" value="REVERSE TRANSCRIPTASE-LIKE PROTEIN WITH RNA-DIRECTED DNA POLYMERASE DOMAIN"/>
    <property type="match status" value="1"/>
</dbReference>
<feature type="domain" description="Cadherin" evidence="3">
    <location>
        <begin position="1611"/>
        <end position="1682"/>
    </location>
</feature>
<dbReference type="InterPro" id="IPR000477">
    <property type="entry name" value="RT_dom"/>
</dbReference>
<dbReference type="EMBL" id="CAJHNJ030000120">
    <property type="protein sequence ID" value="CAG9135950.1"/>
    <property type="molecule type" value="Genomic_DNA"/>
</dbReference>
<comment type="caution">
    <text evidence="5">The sequence shown here is derived from an EMBL/GenBank/DDBJ whole genome shotgun (WGS) entry which is preliminary data.</text>
</comment>
<proteinExistence type="predicted"/>
<feature type="domain" description="Reverse transcriptase" evidence="4">
    <location>
        <begin position="538"/>
        <end position="806"/>
    </location>
</feature>
<dbReference type="PROSITE" id="PS50268">
    <property type="entry name" value="CADHERIN_2"/>
    <property type="match status" value="1"/>
</dbReference>
<dbReference type="GO" id="GO:0005509">
    <property type="term" value="F:calcium ion binding"/>
    <property type="evidence" value="ECO:0007669"/>
    <property type="project" value="UniProtKB-UniRule"/>
</dbReference>
<dbReference type="CDD" id="cd11304">
    <property type="entry name" value="Cadherin_repeat"/>
    <property type="match status" value="1"/>
</dbReference>
<dbReference type="Proteomes" id="UP000653454">
    <property type="component" value="Unassembled WGS sequence"/>
</dbReference>
<organism evidence="5 6">
    <name type="scientific">Plutella xylostella</name>
    <name type="common">Diamondback moth</name>
    <name type="synonym">Plutella maculipennis</name>
    <dbReference type="NCBI Taxonomy" id="51655"/>
    <lineage>
        <taxon>Eukaryota</taxon>
        <taxon>Metazoa</taxon>
        <taxon>Ecdysozoa</taxon>
        <taxon>Arthropoda</taxon>
        <taxon>Hexapoda</taxon>
        <taxon>Insecta</taxon>
        <taxon>Pterygota</taxon>
        <taxon>Neoptera</taxon>
        <taxon>Endopterygota</taxon>
        <taxon>Lepidoptera</taxon>
        <taxon>Glossata</taxon>
        <taxon>Ditrysia</taxon>
        <taxon>Yponomeutoidea</taxon>
        <taxon>Plutellidae</taxon>
        <taxon>Plutella</taxon>
    </lineage>
</organism>
<dbReference type="PROSITE" id="PS50878">
    <property type="entry name" value="RT_POL"/>
    <property type="match status" value="2"/>
</dbReference>
<feature type="domain" description="Reverse transcriptase" evidence="4">
    <location>
        <begin position="1254"/>
        <end position="1505"/>
    </location>
</feature>
<evidence type="ECO:0000313" key="5">
    <source>
        <dbReference type="EMBL" id="CAG9135950.1"/>
    </source>
</evidence>
<evidence type="ECO:0000256" key="1">
    <source>
        <dbReference type="PROSITE-ProRule" id="PRU00043"/>
    </source>
</evidence>
<dbReference type="GO" id="GO:0071897">
    <property type="term" value="P:DNA biosynthetic process"/>
    <property type="evidence" value="ECO:0007669"/>
    <property type="project" value="UniProtKB-ARBA"/>
</dbReference>
<dbReference type="InterPro" id="IPR043128">
    <property type="entry name" value="Rev_trsase/Diguanyl_cyclase"/>
</dbReference>
<dbReference type="PRINTS" id="PR00205">
    <property type="entry name" value="CADHERIN"/>
</dbReference>
<protein>
    <submittedName>
        <fullName evidence="5">(diamondback moth) hypothetical protein</fullName>
    </submittedName>
</protein>
<evidence type="ECO:0000256" key="2">
    <source>
        <dbReference type="SAM" id="MobiDB-lite"/>
    </source>
</evidence>
<dbReference type="GO" id="GO:0016020">
    <property type="term" value="C:membrane"/>
    <property type="evidence" value="ECO:0007669"/>
    <property type="project" value="InterPro"/>
</dbReference>
<reference evidence="5" key="1">
    <citation type="submission" date="2020-11" db="EMBL/GenBank/DDBJ databases">
        <authorList>
            <person name="Whiteford S."/>
        </authorList>
    </citation>
    <scope>NUCLEOTIDE SEQUENCE</scope>
</reference>
<dbReference type="InterPro" id="IPR036691">
    <property type="entry name" value="Endo/exonu/phosph_ase_sf"/>
</dbReference>
<dbReference type="InterPro" id="IPR043502">
    <property type="entry name" value="DNA/RNA_pol_sf"/>
</dbReference>
<dbReference type="SUPFAM" id="SSF49313">
    <property type="entry name" value="Cadherin-like"/>
    <property type="match status" value="1"/>
</dbReference>
<dbReference type="GO" id="GO:0007156">
    <property type="term" value="P:homophilic cell adhesion via plasma membrane adhesion molecules"/>
    <property type="evidence" value="ECO:0007669"/>
    <property type="project" value="InterPro"/>
</dbReference>
<accession>A0A8S4G625</accession>
<dbReference type="PANTHER" id="PTHR47027">
    <property type="entry name" value="REVERSE TRANSCRIPTASE DOMAIN-CONTAINING PROTEIN"/>
    <property type="match status" value="1"/>
</dbReference>
<dbReference type="Gene3D" id="3.30.70.270">
    <property type="match status" value="1"/>
</dbReference>
<evidence type="ECO:0000259" key="3">
    <source>
        <dbReference type="PROSITE" id="PS50268"/>
    </source>
</evidence>
<dbReference type="InterPro" id="IPR005135">
    <property type="entry name" value="Endo/exonuclease/phosphatase"/>
</dbReference>
<dbReference type="InterPro" id="IPR015919">
    <property type="entry name" value="Cadherin-like_sf"/>
</dbReference>
<dbReference type="Pfam" id="PF00078">
    <property type="entry name" value="RVT_1"/>
    <property type="match status" value="2"/>
</dbReference>
<evidence type="ECO:0000313" key="6">
    <source>
        <dbReference type="Proteomes" id="UP000653454"/>
    </source>
</evidence>
<dbReference type="SUPFAM" id="SSF56672">
    <property type="entry name" value="DNA/RNA polymerases"/>
    <property type="match status" value="2"/>
</dbReference>
<name>A0A8S4G625_PLUXY</name>
<dbReference type="CDD" id="cd01650">
    <property type="entry name" value="RT_nLTR_like"/>
    <property type="match status" value="2"/>
</dbReference>
<feature type="compositionally biased region" description="Gly residues" evidence="2">
    <location>
        <begin position="21"/>
        <end position="30"/>
    </location>
</feature>
<dbReference type="GO" id="GO:0003824">
    <property type="term" value="F:catalytic activity"/>
    <property type="evidence" value="ECO:0007669"/>
    <property type="project" value="InterPro"/>
</dbReference>
<dbReference type="InterPro" id="IPR002126">
    <property type="entry name" value="Cadherin-like_dom"/>
</dbReference>
<dbReference type="CDD" id="cd09076">
    <property type="entry name" value="L1-EN"/>
    <property type="match status" value="1"/>
</dbReference>
<keyword evidence="1" id="KW-0106">Calcium</keyword>
<feature type="region of interest" description="Disordered" evidence="2">
    <location>
        <begin position="1"/>
        <end position="34"/>
    </location>
</feature>
<dbReference type="Gene3D" id="2.60.40.60">
    <property type="entry name" value="Cadherins"/>
    <property type="match status" value="1"/>
</dbReference>
<dbReference type="Pfam" id="PF03372">
    <property type="entry name" value="Exo_endo_phos"/>
    <property type="match status" value="1"/>
</dbReference>
<keyword evidence="6" id="KW-1185">Reference proteome</keyword>
<dbReference type="Gene3D" id="3.60.10.10">
    <property type="entry name" value="Endonuclease/exonuclease/phosphatase"/>
    <property type="match status" value="1"/>
</dbReference>
<evidence type="ECO:0000259" key="4">
    <source>
        <dbReference type="PROSITE" id="PS50878"/>
    </source>
</evidence>
<sequence length="1708" mass="194773">MEKTKPRPPVPGSPAIPDSGSGHGNGGAGGAKNLRQRVGYQPNRPLHLATYNARTLREDVKIEELEEEISKLKWDIIGLSEVRREGEDTEILQSGNLLYHREGDQLSQGGVGFIVNKSLVNNIVEIGSVSTRVAYLILRISKRYSMKVIQVYAPTSKHTDDEVELAYEDVSSALRKFTTHFTVVMGDFNAKLGKQEGGETKVGSHGFGVRNHRGQMLADFLEKEGLYMMNSFYKKKPQRKWTWISPDGKTKNEIDYILTDKKHIFNDVSVISRVKTGSDHRLVRGTLNINCKIERSRLMKSTLRPTPAQIQDPESFQSELCDRLICLENCVTVDDLNNRFVETVREVGSKYFSSRTNRGPQKLSDGTLSLIRERREMRLQSSVDMVEYRRLNRQIAKARRCDMRRYNCKRIQDAIEQNKGSKVFARDRSVRQTLLTQLKTDTGNTVSSVPEILGEIERFYGQLYTTTQNPITSGAHDSRAPLTRHYTEDIPDVSLDEISIALKQLKNNKAPGDDGITTELLKAGGRPILIALRRLFNSVILEGTSLEAWSRSVVTLFFKKGNKALLKNYRPIALLSHVYKLFSRVITNRLEQRLDDFQPPEQAGFRKGYSTIDHIHTLRQVIQKTEEYNLPLCLAFVDYEKAFDSIELWAMLQSLQRCHIDYRYIEVLRCMYNAATMSVRLHEHSTKPIQLQMGVRQGDVISPKLFTCALEDVFKLVEWKRLGINVNGEYISHLRFADDIVIMAETLEELGEMLTDLNDASKQIGLKMNMDKTKVMSNEHVSSSPVTVGGVTIEVVDQYPYLGQVIRLGKSNFDKEVARRIQLGWAAFGKLRHIFTENIPQCLKTKVFNQCVLPVMTYGAETWCFTKGLIHKLRVAQRAMERAMLGVSLRDRIRNEEIRRRTKVTDIAKRISTLKWQWAGHVARRADDRWSRKVLEWRPRVGKRRVGRPPTRWSDDLRKVTATDLNDPSLVGEATVYIDLVNWNDEEPIFELATYRAAFNETEGQGYLVATVLAKDRDIGDVRNFKKVDEQQLCEDAKAVDWAQLNDIDDIDERVALFNSLLTYLFDKHAPLRPVHVKQLPAPWLTDEIKRLMSKRDHARFRYKKQPTEEHERLYKELRNRCNRVCRDAKRRHIHKSIENCDNAQLWNFLKTLGIGKTKATSNINTDLTALNKHFSTPPLILNDHIKATTLSHLSTMPFPDCPSFNFKLVSGRDVKRCISAITSRAVGIDDISAYMLNPILDVILPHITNLMNLSLLSKSFPSLWKNAFILPLPKVPNPTSLWQFRPISILPFLSKVLERLVFEQFSSFLSNNDLLNPLQSGFRPGHSTVTALIKVTDYIRSNIDKQHVTVLALLDFSNAFNTVDFDLLLGILRSLNVSPAVTSWFESYLKGRKQCVRTDSESSSWCPVLAGVPQGGVLSPLLFSLFINILANKLTSLYHLYADDLQLYTSALPENLNSAVSLINTNLEIISKWVKSFGLLLNPSKSQAIVFGSSRMLNKINFSAVRKVRYDQSDIPYVASVKNLGVIMDSTLSWIPQVDAVSRKLYASFHSLKRLQYFLPFSTKITLAQSLLLPILDYADVSYLDLTEELLNKLERLQNLCIRFIFGLRKHSLLGNAASYLAIDELTGEVTVAVDNAFDYHRQNELVVQIRAEDTLGEPYHITTTQLVIELYDVNNTPPTIRLVRSHISHTYLRQRSILVIFCGTLE</sequence>